<name>A0A7G9FWT1_9FIRM</name>
<dbReference type="AlphaFoldDB" id="A0A7G9FWT1"/>
<dbReference type="KEGG" id="ssun:H9Q77_02295"/>
<organism evidence="1 2">
    <name type="scientific">Simiaoa sunii</name>
    <dbReference type="NCBI Taxonomy" id="2763672"/>
    <lineage>
        <taxon>Bacteria</taxon>
        <taxon>Bacillati</taxon>
        <taxon>Bacillota</taxon>
        <taxon>Clostridia</taxon>
        <taxon>Lachnospirales</taxon>
        <taxon>Lachnospiraceae</taxon>
        <taxon>Simiaoa</taxon>
    </lineage>
</organism>
<reference evidence="1 2" key="1">
    <citation type="submission" date="2020-08" db="EMBL/GenBank/DDBJ databases">
        <authorList>
            <person name="Liu C."/>
            <person name="Sun Q."/>
        </authorList>
    </citation>
    <scope>NUCLEOTIDE SEQUENCE [LARGE SCALE GENOMIC DNA]</scope>
    <source>
        <strain evidence="1 2">NSJ-8</strain>
    </source>
</reference>
<evidence type="ECO:0000313" key="1">
    <source>
        <dbReference type="EMBL" id="QNM03013.1"/>
    </source>
</evidence>
<gene>
    <name evidence="1" type="ORF">H9Q77_02295</name>
</gene>
<proteinExistence type="predicted"/>
<protein>
    <submittedName>
        <fullName evidence="1">Uncharacterized protein</fullName>
    </submittedName>
</protein>
<sequence length="88" mass="10591">MFRLWAKIFQNNHMLKDICIEDGSNDTRTHKVFHSLDKVCHQFDLGTPIWLDLNISDFKRHNKTRFTQDSFVESIDFDYLEIQVIEED</sequence>
<dbReference type="EMBL" id="CP060633">
    <property type="protein sequence ID" value="QNM03013.1"/>
    <property type="molecule type" value="Genomic_DNA"/>
</dbReference>
<dbReference type="Proteomes" id="UP000515981">
    <property type="component" value="Chromosome"/>
</dbReference>
<dbReference type="RefSeq" id="WP_118546618.1">
    <property type="nucleotide sequence ID" value="NZ_CP060633.1"/>
</dbReference>
<evidence type="ECO:0000313" key="2">
    <source>
        <dbReference type="Proteomes" id="UP000515981"/>
    </source>
</evidence>
<accession>A0A7G9FWT1</accession>
<keyword evidence="2" id="KW-1185">Reference proteome</keyword>